<dbReference type="Proteomes" id="UP000271603">
    <property type="component" value="Chromosome"/>
</dbReference>
<dbReference type="AlphaFoldDB" id="A0A3S4JUR5"/>
<evidence type="ECO:0000313" key="2">
    <source>
        <dbReference type="Proteomes" id="UP000271603"/>
    </source>
</evidence>
<reference evidence="1 2" key="1">
    <citation type="submission" date="2018-12" db="EMBL/GenBank/DDBJ databases">
        <authorList>
            <consortium name="Pathogen Informatics"/>
        </authorList>
    </citation>
    <scope>NUCLEOTIDE SEQUENCE [LARGE SCALE GENOMIC DNA]</scope>
    <source>
        <strain evidence="1 2">NCTC9419</strain>
    </source>
</reference>
<dbReference type="InterPro" id="IPR038026">
    <property type="entry name" value="MtlR-like_sf"/>
</dbReference>
<evidence type="ECO:0000313" key="1">
    <source>
        <dbReference type="EMBL" id="VEA71028.1"/>
    </source>
</evidence>
<dbReference type="InterPro" id="IPR007761">
    <property type="entry name" value="MtlR-like"/>
</dbReference>
<dbReference type="PANTHER" id="PTHR37941:SF1">
    <property type="entry name" value="FUMARASE E-RELATED"/>
    <property type="match status" value="1"/>
</dbReference>
<name>A0A3S4JUR5_SERRU</name>
<dbReference type="SUPFAM" id="SSF158668">
    <property type="entry name" value="MtlR-like"/>
    <property type="match status" value="1"/>
</dbReference>
<dbReference type="EMBL" id="LR134155">
    <property type="protein sequence ID" value="VEA71028.1"/>
    <property type="molecule type" value="Genomic_DNA"/>
</dbReference>
<dbReference type="GO" id="GO:0045892">
    <property type="term" value="P:negative regulation of DNA-templated transcription"/>
    <property type="evidence" value="ECO:0007669"/>
    <property type="project" value="TreeGrafter"/>
</dbReference>
<organism evidence="1 2">
    <name type="scientific">Serratia rubidaea</name>
    <name type="common">Serratia marinorubra</name>
    <dbReference type="NCBI Taxonomy" id="61652"/>
    <lineage>
        <taxon>Bacteria</taxon>
        <taxon>Pseudomonadati</taxon>
        <taxon>Pseudomonadota</taxon>
        <taxon>Gammaproteobacteria</taxon>
        <taxon>Enterobacterales</taxon>
        <taxon>Yersiniaceae</taxon>
        <taxon>Serratia</taxon>
    </lineage>
</organism>
<dbReference type="Pfam" id="PF05068">
    <property type="entry name" value="MtlR"/>
    <property type="match status" value="1"/>
</dbReference>
<dbReference type="NCBIfam" id="NF008234">
    <property type="entry name" value="PRK11001.1"/>
    <property type="match status" value="1"/>
</dbReference>
<protein>
    <submittedName>
        <fullName evidence="1">Mannitol repressor protein</fullName>
    </submittedName>
</protein>
<accession>A0A3S4JUR5</accession>
<dbReference type="STRING" id="61652.AXX16_0492"/>
<gene>
    <name evidence="1" type="primary">mtlR</name>
    <name evidence="1" type="ORF">NCTC9419_02552</name>
</gene>
<dbReference type="Gene3D" id="1.20.120.330">
    <property type="entry name" value="Nucleotidyltransferases domain 2"/>
    <property type="match status" value="1"/>
</dbReference>
<proteinExistence type="predicted"/>
<sequence length="233" mass="25522">MNTRAQRAARLQPEFAIDGLPYAFRTATMEEAQAFENQVLEKLNAGKTVRSFLIAAVELLAEALNVLVVQVFRKDDYAVKYAVEPLLSGAGPLGELSVRLKLMYGLGVIARHEYEDAELLMALREELNHDGAEYRFVDDEILGPFGELHCVSALPPQPALLPPGEADEALLAMQQQRYQQMVRSTMVLSVTALIAGIGAKQPSRLSPLGARNGVRASRRVTGRAFCYNAANPP</sequence>
<dbReference type="PANTHER" id="PTHR37941">
    <property type="entry name" value="FUMARASE E-RELATED"/>
    <property type="match status" value="1"/>
</dbReference>